<proteinExistence type="predicted"/>
<name>A0A125TZN0_9GAMM</name>
<keyword evidence="1" id="KW-1133">Transmembrane helix</keyword>
<dbReference type="EMBL" id="JAJA02000003">
    <property type="protein sequence ID" value="KWS02114.1"/>
    <property type="molecule type" value="Genomic_DNA"/>
</dbReference>
<sequence>MATKLDPKQITLVATFVSAGVANGASGWMIVGGKLKKIPPRSIKQLQAVSQMLNAADAVGNARLAAQLQQTAIEVANEAVH</sequence>
<dbReference type="Proteomes" id="UP000023435">
    <property type="component" value="Unassembled WGS sequence"/>
</dbReference>
<comment type="caution">
    <text evidence="2">The sequence shown here is derived from an EMBL/GenBank/DDBJ whole genome shotgun (WGS) entry which is preliminary data.</text>
</comment>
<dbReference type="OrthoDB" id="6025480at2"/>
<feature type="transmembrane region" description="Helical" evidence="1">
    <location>
        <begin position="12"/>
        <end position="31"/>
    </location>
</feature>
<dbReference type="AlphaFoldDB" id="A0A125TZN0"/>
<reference evidence="2 3" key="1">
    <citation type="journal article" date="2014" name="Genome Announc.">
        <title>Draft Genome Sequence of Lysobacter capsici AZ78, a Bacterium Antagonistic to Plant-Pathogenic Oomycetes.</title>
        <authorList>
            <person name="Puopolo G."/>
            <person name="Sonego P."/>
            <person name="Engelen K."/>
            <person name="Pertot I."/>
        </authorList>
    </citation>
    <scope>NUCLEOTIDE SEQUENCE [LARGE SCALE GENOMIC DNA]</scope>
    <source>
        <strain evidence="2 3">AZ78</strain>
    </source>
</reference>
<keyword evidence="1" id="KW-0472">Membrane</keyword>
<dbReference type="RefSeq" id="WP_036109279.1">
    <property type="nucleotide sequence ID" value="NZ_JAJA02000003.1"/>
</dbReference>
<accession>A0A125TZN0</accession>
<keyword evidence="1" id="KW-0812">Transmembrane</keyword>
<protein>
    <submittedName>
        <fullName evidence="2">Uncharacterized protein</fullName>
    </submittedName>
</protein>
<keyword evidence="3" id="KW-1185">Reference proteome</keyword>
<organism evidence="2 3">
    <name type="scientific">Lysobacter capsici AZ78</name>
    <dbReference type="NCBI Taxonomy" id="1444315"/>
    <lineage>
        <taxon>Bacteria</taxon>
        <taxon>Pseudomonadati</taxon>
        <taxon>Pseudomonadota</taxon>
        <taxon>Gammaproteobacteria</taxon>
        <taxon>Lysobacterales</taxon>
        <taxon>Lysobacteraceae</taxon>
        <taxon>Lysobacter</taxon>
    </lineage>
</organism>
<evidence type="ECO:0000256" key="1">
    <source>
        <dbReference type="SAM" id="Phobius"/>
    </source>
</evidence>
<gene>
    <name evidence="2" type="ORF">AZ78_5247</name>
</gene>
<evidence type="ECO:0000313" key="2">
    <source>
        <dbReference type="EMBL" id="KWS02114.1"/>
    </source>
</evidence>
<evidence type="ECO:0000313" key="3">
    <source>
        <dbReference type="Proteomes" id="UP000023435"/>
    </source>
</evidence>